<dbReference type="PRINTS" id="PR00080">
    <property type="entry name" value="SDRFAMILY"/>
</dbReference>
<evidence type="ECO:0000259" key="5">
    <source>
        <dbReference type="SMART" id="SM00822"/>
    </source>
</evidence>
<evidence type="ECO:0000313" key="6">
    <source>
        <dbReference type="EMBL" id="GJE28343.1"/>
    </source>
</evidence>
<feature type="domain" description="Ketoreductase" evidence="5">
    <location>
        <begin position="7"/>
        <end position="188"/>
    </location>
</feature>
<accession>A0ABQ4TAU7</accession>
<comment type="caution">
    <text evidence="6">The sequence shown here is derived from an EMBL/GenBank/DDBJ whole genome shotgun (WGS) entry which is preliminary data.</text>
</comment>
<dbReference type="EMBL" id="BPQV01000009">
    <property type="protein sequence ID" value="GJE28343.1"/>
    <property type="molecule type" value="Genomic_DNA"/>
</dbReference>
<evidence type="ECO:0000256" key="1">
    <source>
        <dbReference type="ARBA" id="ARBA00006484"/>
    </source>
</evidence>
<proteinExistence type="inferred from homology"/>
<feature type="region of interest" description="Disordered" evidence="4">
    <location>
        <begin position="334"/>
        <end position="355"/>
    </location>
</feature>
<dbReference type="Gene3D" id="3.40.50.720">
    <property type="entry name" value="NAD(P)-binding Rossmann-like Domain"/>
    <property type="match status" value="1"/>
</dbReference>
<reference evidence="6" key="2">
    <citation type="submission" date="2021-08" db="EMBL/GenBank/DDBJ databases">
        <authorList>
            <person name="Tani A."/>
            <person name="Ola A."/>
            <person name="Ogura Y."/>
            <person name="Katsura K."/>
            <person name="Hayashi T."/>
        </authorList>
    </citation>
    <scope>NUCLEOTIDE SEQUENCE</scope>
    <source>
        <strain evidence="6">NBRC 15689</strain>
    </source>
</reference>
<dbReference type="InterPro" id="IPR002347">
    <property type="entry name" value="SDR_fam"/>
</dbReference>
<dbReference type="RefSeq" id="WP_238312279.1">
    <property type="nucleotide sequence ID" value="NZ_BPQV01000009.1"/>
</dbReference>
<keyword evidence="7" id="KW-1185">Reference proteome</keyword>
<evidence type="ECO:0000256" key="4">
    <source>
        <dbReference type="SAM" id="MobiDB-lite"/>
    </source>
</evidence>
<dbReference type="PANTHER" id="PTHR44196">
    <property type="entry name" value="DEHYDROGENASE/REDUCTASE SDR FAMILY MEMBER 7B"/>
    <property type="match status" value="1"/>
</dbReference>
<dbReference type="SUPFAM" id="SSF51735">
    <property type="entry name" value="NAD(P)-binding Rossmann-fold domains"/>
    <property type="match status" value="1"/>
</dbReference>
<evidence type="ECO:0000256" key="3">
    <source>
        <dbReference type="RuleBase" id="RU000363"/>
    </source>
</evidence>
<protein>
    <submittedName>
        <fullName evidence="6">3-phenylpropionate-dihydrodiol/cinnamic acid-dihydrodiol dehydrogenase</fullName>
    </submittedName>
</protein>
<dbReference type="NCBIfam" id="NF005495">
    <property type="entry name" value="PRK07109.1"/>
    <property type="match status" value="1"/>
</dbReference>
<reference evidence="6" key="1">
    <citation type="journal article" date="2021" name="Front. Microbiol.">
        <title>Comprehensive Comparative Genomics and Phenotyping of Methylobacterium Species.</title>
        <authorList>
            <person name="Alessa O."/>
            <person name="Ogura Y."/>
            <person name="Fujitani Y."/>
            <person name="Takami H."/>
            <person name="Hayashi T."/>
            <person name="Sahin N."/>
            <person name="Tani A."/>
        </authorList>
    </citation>
    <scope>NUCLEOTIDE SEQUENCE</scope>
    <source>
        <strain evidence="6">NBRC 15689</strain>
    </source>
</reference>
<evidence type="ECO:0000256" key="2">
    <source>
        <dbReference type="ARBA" id="ARBA00023002"/>
    </source>
</evidence>
<gene>
    <name evidence="6" type="primary">hcaB_5</name>
    <name evidence="6" type="ORF">LKMONMHP_3213</name>
</gene>
<dbReference type="PANTHER" id="PTHR44196:SF1">
    <property type="entry name" value="DEHYDROGENASE_REDUCTASE SDR FAMILY MEMBER 7B"/>
    <property type="match status" value="1"/>
</dbReference>
<dbReference type="InterPro" id="IPR057326">
    <property type="entry name" value="KR_dom"/>
</dbReference>
<dbReference type="PRINTS" id="PR00081">
    <property type="entry name" value="GDHRDH"/>
</dbReference>
<dbReference type="InterPro" id="IPR020904">
    <property type="entry name" value="Sc_DH/Rdtase_CS"/>
</dbReference>
<name>A0ABQ4TAU7_METOR</name>
<evidence type="ECO:0000313" key="7">
    <source>
        <dbReference type="Proteomes" id="UP001055156"/>
    </source>
</evidence>
<dbReference type="PROSITE" id="PS00061">
    <property type="entry name" value="ADH_SHORT"/>
    <property type="match status" value="1"/>
</dbReference>
<dbReference type="InterPro" id="IPR036291">
    <property type="entry name" value="NAD(P)-bd_dom_sf"/>
</dbReference>
<dbReference type="Pfam" id="PF00106">
    <property type="entry name" value="adh_short"/>
    <property type="match status" value="1"/>
</dbReference>
<organism evidence="6 7">
    <name type="scientific">Methylobacterium organophilum</name>
    <dbReference type="NCBI Taxonomy" id="410"/>
    <lineage>
        <taxon>Bacteria</taxon>
        <taxon>Pseudomonadati</taxon>
        <taxon>Pseudomonadota</taxon>
        <taxon>Alphaproteobacteria</taxon>
        <taxon>Hyphomicrobiales</taxon>
        <taxon>Methylobacteriaceae</taxon>
        <taxon>Methylobacterium</taxon>
    </lineage>
</organism>
<sequence length="355" mass="37900">MTRGRTGSVVVTGGTAGVGRAVVEAFARRGWNVAVIARGEKGLDGTVRAIERLGGRALAFCADVADADAMRQAADETAEVFGGIDVWVNNAMLTVYAEVRDMGPEEFARVTEVTYLGQVHGTQAALRHMLPANRGTIVHIGSALAYRSIPLQSAYCAAKAAVRGFVDSLRTELLHDGSAVRLTMVQLPAVNTPQFDWARSRLPRKLEPVPPIFQPEAVAEQIVRAAFEAPRELWIGGASWKAILGNMIAPGLIDRYLATHGFRGEMTSEQAMKKRPDNLYEPVDTDPGAHGRFDDRSANRVAAADPRWLKLGLAAALGLVGGATLFATRAEGRGLSRGAGGASPRLSPRARNGRA</sequence>
<dbReference type="Proteomes" id="UP001055156">
    <property type="component" value="Unassembled WGS sequence"/>
</dbReference>
<comment type="similarity">
    <text evidence="1 3">Belongs to the short-chain dehydrogenases/reductases (SDR) family.</text>
</comment>
<dbReference type="SMART" id="SM00822">
    <property type="entry name" value="PKS_KR"/>
    <property type="match status" value="1"/>
</dbReference>
<keyword evidence="2" id="KW-0560">Oxidoreductase</keyword>